<reference evidence="2 3" key="1">
    <citation type="journal article" date="2016" name="Front. Microbiol.">
        <title>Genomic Resource of Rice Seed Associated Bacteria.</title>
        <authorList>
            <person name="Midha S."/>
            <person name="Bansal K."/>
            <person name="Sharma S."/>
            <person name="Kumar N."/>
            <person name="Patil P.P."/>
            <person name="Chaudhry V."/>
            <person name="Patil P.B."/>
        </authorList>
    </citation>
    <scope>NUCLEOTIDE SEQUENCE [LARGE SCALE GENOMIC DNA]</scope>
    <source>
        <strain evidence="2 3">NS354</strain>
    </source>
</reference>
<evidence type="ECO:0000256" key="1">
    <source>
        <dbReference type="SAM" id="MobiDB-lite"/>
    </source>
</evidence>
<accession>A0A147ES93</accession>
<dbReference type="RefSeq" id="WP_058592698.1">
    <property type="nucleotide sequence ID" value="NZ_LDRK01000005.1"/>
</dbReference>
<keyword evidence="2" id="KW-0808">Transferase</keyword>
<dbReference type="Proteomes" id="UP000070810">
    <property type="component" value="Unassembled WGS sequence"/>
</dbReference>
<organism evidence="2 3">
    <name type="scientific">Leucobacter chromiiresistens</name>
    <dbReference type="NCBI Taxonomy" id="1079994"/>
    <lineage>
        <taxon>Bacteria</taxon>
        <taxon>Bacillati</taxon>
        <taxon>Actinomycetota</taxon>
        <taxon>Actinomycetes</taxon>
        <taxon>Micrococcales</taxon>
        <taxon>Microbacteriaceae</taxon>
        <taxon>Leucobacter</taxon>
    </lineage>
</organism>
<feature type="region of interest" description="Disordered" evidence="1">
    <location>
        <begin position="315"/>
        <end position="335"/>
    </location>
</feature>
<evidence type="ECO:0000313" key="3">
    <source>
        <dbReference type="Proteomes" id="UP000070810"/>
    </source>
</evidence>
<dbReference type="Pfam" id="PF13692">
    <property type="entry name" value="Glyco_trans_1_4"/>
    <property type="match status" value="1"/>
</dbReference>
<dbReference type="SUPFAM" id="SSF53756">
    <property type="entry name" value="UDP-Glycosyltransferase/glycogen phosphorylase"/>
    <property type="match status" value="1"/>
</dbReference>
<feature type="compositionally biased region" description="Polar residues" evidence="1">
    <location>
        <begin position="326"/>
        <end position="335"/>
    </location>
</feature>
<proteinExistence type="predicted"/>
<gene>
    <name evidence="2" type="ORF">NS354_00635</name>
</gene>
<dbReference type="OrthoDB" id="9794513at2"/>
<dbReference type="Gene3D" id="3.40.50.2000">
    <property type="entry name" value="Glycogen Phosphorylase B"/>
    <property type="match status" value="1"/>
</dbReference>
<comment type="caution">
    <text evidence="2">The sequence shown here is derived from an EMBL/GenBank/DDBJ whole genome shotgun (WGS) entry which is preliminary data.</text>
</comment>
<sequence>MKILVWYLHGGWMQAFLSGSHEYLVPAETGRVMPPLPAHARRVEPDELAEADVDLVVLQRTEELDWAESLLGRRLGRDVATVFVEHNTPKQSPVSERHFLSERTDIPIVHVTHFNRLIWDCGAAPTVVIEHGIPDPGQQYSGELEALGVVINEPVRRGRVTGTDLLPAFASAGRLDCFGIAGDRLPAALGLGEDRLQVVGDLPTAHLHAELARRRAYVHPMRWTSLGLSLLEAMFLGMPVLVLDATEASRAVPPEAGALSADPAELVATADILLRDPDEARRRGAVAREAAAARYGLPRFLDDWDAVLADAHEAHARRARSRTRAPQLTTEGVAS</sequence>
<keyword evidence="3" id="KW-1185">Reference proteome</keyword>
<evidence type="ECO:0000313" key="2">
    <source>
        <dbReference type="EMBL" id="KTR87331.1"/>
    </source>
</evidence>
<dbReference type="AlphaFoldDB" id="A0A147ES93"/>
<dbReference type="PATRIC" id="fig|1079994.3.peg.1895"/>
<dbReference type="GO" id="GO:0016740">
    <property type="term" value="F:transferase activity"/>
    <property type="evidence" value="ECO:0007669"/>
    <property type="project" value="UniProtKB-KW"/>
</dbReference>
<name>A0A147ES93_9MICO</name>
<protein>
    <submittedName>
        <fullName evidence="2">Glycosyl transferase</fullName>
    </submittedName>
</protein>
<dbReference type="EMBL" id="LDRK01000005">
    <property type="protein sequence ID" value="KTR87331.1"/>
    <property type="molecule type" value="Genomic_DNA"/>
</dbReference>